<feature type="domain" description="Alpha-2-macroglobulin bait region" evidence="9">
    <location>
        <begin position="1058"/>
        <end position="1215"/>
    </location>
</feature>
<comment type="caution">
    <text evidence="10">The sequence shown here is derived from an EMBL/GenBank/DDBJ whole genome shotgun (WGS) entry which is preliminary data.</text>
</comment>
<evidence type="ECO:0000313" key="11">
    <source>
        <dbReference type="Proteomes" id="UP000186817"/>
    </source>
</evidence>
<keyword evidence="4" id="KW-0238">DNA-binding</keyword>
<feature type="transmembrane region" description="Helical" evidence="8">
    <location>
        <begin position="666"/>
        <end position="687"/>
    </location>
</feature>
<evidence type="ECO:0000256" key="8">
    <source>
        <dbReference type="SAM" id="Phobius"/>
    </source>
</evidence>
<dbReference type="PANTHER" id="PTHR13421">
    <property type="entry name" value="SNRNA-ACTIVATING PROTEIN COMPLEX SUBUNIT 3"/>
    <property type="match status" value="1"/>
</dbReference>
<evidence type="ECO:0000256" key="6">
    <source>
        <dbReference type="ARBA" id="ARBA00023242"/>
    </source>
</evidence>
<dbReference type="GO" id="GO:0042795">
    <property type="term" value="P:snRNA transcription by RNA polymerase II"/>
    <property type="evidence" value="ECO:0007669"/>
    <property type="project" value="TreeGrafter"/>
</dbReference>
<dbReference type="GO" id="GO:0001006">
    <property type="term" value="F:RNA polymerase III type 3 promoter sequence-specific DNA binding"/>
    <property type="evidence" value="ECO:0007669"/>
    <property type="project" value="TreeGrafter"/>
</dbReference>
<dbReference type="GO" id="GO:0005634">
    <property type="term" value="C:nucleus"/>
    <property type="evidence" value="ECO:0007669"/>
    <property type="project" value="UniProtKB-SubCell"/>
</dbReference>
<comment type="subcellular location">
    <subcellularLocation>
        <location evidence="1">Nucleus</location>
    </subcellularLocation>
</comment>
<dbReference type="GO" id="GO:0000978">
    <property type="term" value="F:RNA polymerase II cis-regulatory region sequence-specific DNA binding"/>
    <property type="evidence" value="ECO:0007669"/>
    <property type="project" value="TreeGrafter"/>
</dbReference>
<dbReference type="Pfam" id="PF12251">
    <property type="entry name" value="SNAPC3"/>
    <property type="match status" value="1"/>
</dbReference>
<reference evidence="10 11" key="1">
    <citation type="submission" date="2016-02" db="EMBL/GenBank/DDBJ databases">
        <title>Genome analysis of coral dinoflagellate symbionts highlights evolutionary adaptations to a symbiotic lifestyle.</title>
        <authorList>
            <person name="Aranda M."/>
            <person name="Li Y."/>
            <person name="Liew Y.J."/>
            <person name="Baumgarten S."/>
            <person name="Simakov O."/>
            <person name="Wilson M."/>
            <person name="Piel J."/>
            <person name="Ashoor H."/>
            <person name="Bougouffa S."/>
            <person name="Bajic V.B."/>
            <person name="Ryu T."/>
            <person name="Ravasi T."/>
            <person name="Bayer T."/>
            <person name="Micklem G."/>
            <person name="Kim H."/>
            <person name="Bhak J."/>
            <person name="Lajeunesse T.C."/>
            <person name="Voolstra C.R."/>
        </authorList>
    </citation>
    <scope>NUCLEOTIDE SEQUENCE [LARGE SCALE GENOMIC DNA]</scope>
    <source>
        <strain evidence="10 11">CCMP2467</strain>
    </source>
</reference>
<evidence type="ECO:0000256" key="2">
    <source>
        <dbReference type="ARBA" id="ARBA00010410"/>
    </source>
</evidence>
<dbReference type="GO" id="GO:0001046">
    <property type="term" value="F:core promoter sequence-specific DNA binding"/>
    <property type="evidence" value="ECO:0007669"/>
    <property type="project" value="TreeGrafter"/>
</dbReference>
<keyword evidence="8" id="KW-1133">Transmembrane helix</keyword>
<evidence type="ECO:0000256" key="7">
    <source>
        <dbReference type="SAM" id="MobiDB-lite"/>
    </source>
</evidence>
<comment type="similarity">
    <text evidence="2">Belongs to the SNAPC3/SRD2 family.</text>
</comment>
<name>A0A1Q9EC82_SYMMI</name>
<protein>
    <submittedName>
        <fullName evidence="10">snRNA-activating protein complex subunit 3</fullName>
    </submittedName>
</protein>
<evidence type="ECO:0000259" key="9">
    <source>
        <dbReference type="SMART" id="SM01359"/>
    </source>
</evidence>
<evidence type="ECO:0000256" key="4">
    <source>
        <dbReference type="ARBA" id="ARBA00023125"/>
    </source>
</evidence>
<sequence length="1809" mass="199444">MSGCSHCTAEATVGYAAVAIEALLAAEIIWALSRGPDQKEVCTVHLWPVSPFGMFSANISVPANASFGPVPSVSLFWARAATPQVLNSCEEWRRHRIHYRDPVLRSTPFDVLVADPRPPTDGDVVAWSRKAWALVKRLSNCDGFQDVDIETNSTQALDVSNAGGSIWRSFTETEALMRRQDLGPWYLGSKEVPVTENAVCSDPHRHCTKRIAEQLSGRPSKIQRKFNSSEPFDFSVPEESKISPEDVVVTVLLQNAKGSRDQEFDVLASQTLEDLRDAFYFVGDLMFDGPTRRASACIYIDGFFYVDRRQSSALDYSVELVDWLRNLDFALRDEKSRSMSTRICDLEIPFGQPCCFIRQGDIEHHMYFTGARLINGILADELGIGPWQGEEKAMGKRILPPSMKRKGAVMELHAFIKFKHFPAFLKPGQPLRVALLLETYTGIPLQNHDVKIEISKTVENTLQPLPAPEMSQAEDRGEERSTEFARSTNASGLWSQDMMFGPQREVSWIPKLGDELTVKASTRGPTGELLVQSQKLPVRLSPYEVDIRTSAGVGGAQGPLPGQDFTAWVELKAAFPDEGWSIATGPDAAKVFLVPVSAEDEETAPKGGSCMAWVHAQEQKQALALERFVDESGELMDGDSSGESSENAVSEAPETGRLRRMLRSHWPIRCLAPLVLASLLVWALFFYSRRAKPLPGEVVGQPASLYSAQCLACGRGEVLQCIVHSGAGRQPSEQHAKPPQRPHAQETFRCNDGCIIWQRNVNDDACHCSDCEDEEAWSCRTCGVALRSLGEGDETVQIERHETKRYARDVGVGVGVGLSSAFALGFGLAFGSRAPGLGLYYVVVVNLGLNVFNAVPFRQSRLLKLVVRRTVARVARVSPSMAALRFPDWALDDDDDDDDDDGRRLLRKPWEAVDLDVGIRCDSTATASEVERRIRNQTAFSAQQVMNSELQASGATGKVEVVRWQPAPNPLSFNPNRGPVQSGFDFADNVVCQHQISLKSPVACQFRMPAAEKYVLVAKIDVRGEAGLELIYGCTFIGQTSRDWRRRPVGSPNVFDRFEVKPEKSSYEIGETIHLEVWNPLFVKSRLLIFWGELPAVVDVENVTRYRKVSLGTVLDQDCPMRLCQAYVFVCSTEDPSTVLEHVPRSIHYPKAAPIWALQEVKFNISRPRNSLKVQVTPQAASTAPGSDIEIEVQVDQRGQAEVAVMVVDKAWLDLRPSKLQDPLKAFEPNEIEARGPTWHVVTSLDGISSGDALQKATKIVRQRLEENPWVGFLSWPFSLRRTDQSELDVDDYLERWGQELTEFPHPPMVEEFAFRNAGGPLMMAKGMVAPMALMESAPVPAGAKALEGDDAYDAEAATSEASGATAEGTGKQVVLRKRFAKLVALNRALLEPGVNSWRTRVRLPQDLSTYVIRVVAVSHEEGGFWSWGSAESSVQTSQLVYGKPLLPRILRFMDVCRMGVSVQAVKGDSSRPFLVEAVKVQNLRLLDQASQMIAMTSTSAEVRFTFASDISVGPAYVVFNIKDAETKTVLDSVAANIDVEVQQQGFRMASTTTIRANPSQGSVRKESIAPLSAVPGSGDMSFSASVGFQAPILAAILELAPRSYEQWQPLGEDILALLLGGLIIRVGYGLEAAHEGLARAISAAEERLERQVVPGLGLVNAPPEQRSWRAGEQPDLLLNSLALLTLRAAQALGLVPASWAPLDGGVLLEAALKAVEEQRKDWARCCQSDMTLVSYIGQWHLAMFFLAHPPAQSRQDLQPLWEELLRAAIEGPKGSELDILTRIASAQLRRGLVPAFGADRRAFAEWIR</sequence>
<organism evidence="10 11">
    <name type="scientific">Symbiodinium microadriaticum</name>
    <name type="common">Dinoflagellate</name>
    <name type="synonym">Zooxanthella microadriatica</name>
    <dbReference type="NCBI Taxonomy" id="2951"/>
    <lineage>
        <taxon>Eukaryota</taxon>
        <taxon>Sar</taxon>
        <taxon>Alveolata</taxon>
        <taxon>Dinophyceae</taxon>
        <taxon>Suessiales</taxon>
        <taxon>Symbiodiniaceae</taxon>
        <taxon>Symbiodinium</taxon>
    </lineage>
</organism>
<dbReference type="InterPro" id="IPR022042">
    <property type="entry name" value="snRNA-activating_su3"/>
</dbReference>
<keyword evidence="8" id="KW-0812">Transmembrane</keyword>
<accession>A0A1Q9EC82</accession>
<feature type="region of interest" description="Disordered" evidence="7">
    <location>
        <begin position="634"/>
        <end position="654"/>
    </location>
</feature>
<dbReference type="OrthoDB" id="430492at2759"/>
<feature type="transmembrane region" description="Helical" evidence="8">
    <location>
        <begin position="810"/>
        <end position="831"/>
    </location>
</feature>
<dbReference type="Proteomes" id="UP000186817">
    <property type="component" value="Unassembled WGS sequence"/>
</dbReference>
<dbReference type="SMART" id="SM01359">
    <property type="entry name" value="A2M_N_2"/>
    <property type="match status" value="1"/>
</dbReference>
<keyword evidence="6" id="KW-0539">Nucleus</keyword>
<dbReference type="Pfam" id="PF07703">
    <property type="entry name" value="A2M_BRD"/>
    <property type="match status" value="1"/>
</dbReference>
<proteinExistence type="inferred from homology"/>
<dbReference type="PANTHER" id="PTHR13421:SF16">
    <property type="entry name" value="SNRNA-ACTIVATING PROTEIN COMPLEX SUBUNIT 3"/>
    <property type="match status" value="1"/>
</dbReference>
<dbReference type="GO" id="GO:0019185">
    <property type="term" value="C:snRNA-activating protein complex"/>
    <property type="evidence" value="ECO:0007669"/>
    <property type="project" value="TreeGrafter"/>
</dbReference>
<dbReference type="InterPro" id="IPR011625">
    <property type="entry name" value="A2M_N_BRD"/>
</dbReference>
<keyword evidence="3" id="KW-0805">Transcription regulation</keyword>
<gene>
    <name evidence="10" type="primary">Snapc3</name>
    <name evidence="10" type="ORF">AK812_SmicGene11781</name>
</gene>
<dbReference type="EMBL" id="LSRX01000195">
    <property type="protein sequence ID" value="OLQ05046.1"/>
    <property type="molecule type" value="Genomic_DNA"/>
</dbReference>
<keyword evidence="8" id="KW-0472">Membrane</keyword>
<dbReference type="GO" id="GO:0042796">
    <property type="term" value="P:snRNA transcription by RNA polymerase III"/>
    <property type="evidence" value="ECO:0007669"/>
    <property type="project" value="TreeGrafter"/>
</dbReference>
<keyword evidence="11" id="KW-1185">Reference proteome</keyword>
<evidence type="ECO:0000256" key="3">
    <source>
        <dbReference type="ARBA" id="ARBA00023015"/>
    </source>
</evidence>
<evidence type="ECO:0000313" key="10">
    <source>
        <dbReference type="EMBL" id="OLQ05046.1"/>
    </source>
</evidence>
<keyword evidence="5" id="KW-0804">Transcription</keyword>
<evidence type="ECO:0000256" key="1">
    <source>
        <dbReference type="ARBA" id="ARBA00004123"/>
    </source>
</evidence>
<evidence type="ECO:0000256" key="5">
    <source>
        <dbReference type="ARBA" id="ARBA00023163"/>
    </source>
</evidence>
<dbReference type="GO" id="GO:0003681">
    <property type="term" value="F:bent DNA binding"/>
    <property type="evidence" value="ECO:0007669"/>
    <property type="project" value="TreeGrafter"/>
</dbReference>